<dbReference type="EC" id="2.7.7.60" evidence="7"/>
<protein>
    <recommendedName>
        <fullName evidence="7">2-C-methyl-D-erythritol 4-phosphate cytidylyltransferase</fullName>
        <ecNumber evidence="7">2.7.7.60</ecNumber>
    </recommendedName>
    <alternativeName>
        <fullName evidence="7">4-diphosphocytidyl-2C-methyl-D-erythritol synthase</fullName>
    </alternativeName>
    <alternativeName>
        <fullName evidence="7">MEP cytidylyltransferase</fullName>
        <shortName evidence="7">MCT</shortName>
    </alternativeName>
</protein>
<dbReference type="HAMAP" id="MF_00108">
    <property type="entry name" value="IspD"/>
    <property type="match status" value="1"/>
</dbReference>
<feature type="site" description="Transition state stabilizer" evidence="7">
    <location>
        <position position="20"/>
    </location>
</feature>
<dbReference type="InterPro" id="IPR029044">
    <property type="entry name" value="Nucleotide-diphossugar_trans"/>
</dbReference>
<dbReference type="NCBIfam" id="TIGR00453">
    <property type="entry name" value="ispD"/>
    <property type="match status" value="1"/>
</dbReference>
<reference evidence="8 9" key="1">
    <citation type="journal article" date="2013" name="Genome Announc.">
        <title>Genome Sequence of the Pyrene- and Fluoranthene-Degrading Bacterium Cycloclasticus sp. Strain PY97M.</title>
        <authorList>
            <person name="Cui Z."/>
            <person name="Xu G."/>
            <person name="Li Q."/>
            <person name="Gao W."/>
            <person name="Zheng L."/>
        </authorList>
    </citation>
    <scope>NUCLEOTIDE SEQUENCE [LARGE SCALE GENOMIC DNA]</scope>
    <source>
        <strain evidence="8 9">PY97M</strain>
    </source>
</reference>
<evidence type="ECO:0000256" key="6">
    <source>
        <dbReference type="ARBA" id="ARBA00023229"/>
    </source>
</evidence>
<feature type="site" description="Positions MEP for the nucleophilic attack" evidence="7">
    <location>
        <position position="159"/>
    </location>
</feature>
<dbReference type="InterPro" id="IPR018294">
    <property type="entry name" value="ISPD_synthase_CS"/>
</dbReference>
<evidence type="ECO:0000313" key="9">
    <source>
        <dbReference type="Proteomes" id="UP000015462"/>
    </source>
</evidence>
<dbReference type="RefSeq" id="WP_016390757.1">
    <property type="nucleotide sequence ID" value="NZ_KE646809.1"/>
</dbReference>
<dbReference type="GO" id="GO:0019288">
    <property type="term" value="P:isopentenyl diphosphate biosynthetic process, methylerythritol 4-phosphate pathway"/>
    <property type="evidence" value="ECO:0007669"/>
    <property type="project" value="UniProtKB-UniRule"/>
</dbReference>
<evidence type="ECO:0000256" key="3">
    <source>
        <dbReference type="ARBA" id="ARBA00009789"/>
    </source>
</evidence>
<dbReference type="InterPro" id="IPR034683">
    <property type="entry name" value="IspD/TarI"/>
</dbReference>
<accession>A0AB33YZW9</accession>
<evidence type="ECO:0000256" key="5">
    <source>
        <dbReference type="ARBA" id="ARBA00022695"/>
    </source>
</evidence>
<keyword evidence="4 7" id="KW-0808">Transferase</keyword>
<dbReference type="SUPFAM" id="SSF53448">
    <property type="entry name" value="Nucleotide-diphospho-sugar transferases"/>
    <property type="match status" value="1"/>
</dbReference>
<dbReference type="Proteomes" id="UP000015462">
    <property type="component" value="Unassembled WGS sequence"/>
</dbReference>
<dbReference type="Gene3D" id="3.90.550.10">
    <property type="entry name" value="Spore Coat Polysaccharide Biosynthesis Protein SpsA, Chain A"/>
    <property type="match status" value="1"/>
</dbReference>
<sequence>MVNKPEKVWCVVAAAGIGSRMQSAVPKQYLPLGSSTVLDATLERLLLCEKIEHIVVCIHQNDNYWQHSKFAQDDRISITFGGSERADSVLNSVSLVKEHADLNDWVLVHDAARPCVRCSDINVLINTALKQQVGAILATPIHDTVKKVVNKKSTQTLDRSILWRALTPQIFKLDMLNNALINAIESNRVITDEASAIEQMNQAVQIVKGHADNIKITSPSDLDLARYYLEQQERQVCA</sequence>
<keyword evidence="9" id="KW-1185">Reference proteome</keyword>
<name>A0AB33YZW9_9GAMM</name>
<comment type="function">
    <text evidence="7">Catalyzes the formation of 4-diphosphocytidyl-2-C-methyl-D-erythritol from CTP and 2-C-methyl-D-erythritol 4-phosphate (MEP).</text>
</comment>
<keyword evidence="6 7" id="KW-0414">Isoprene biosynthesis</keyword>
<dbReference type="InterPro" id="IPR001228">
    <property type="entry name" value="IspD"/>
</dbReference>
<comment type="catalytic activity">
    <reaction evidence="1 7">
        <text>2-C-methyl-D-erythritol 4-phosphate + CTP + H(+) = 4-CDP-2-C-methyl-D-erythritol + diphosphate</text>
        <dbReference type="Rhea" id="RHEA:13429"/>
        <dbReference type="ChEBI" id="CHEBI:15378"/>
        <dbReference type="ChEBI" id="CHEBI:33019"/>
        <dbReference type="ChEBI" id="CHEBI:37563"/>
        <dbReference type="ChEBI" id="CHEBI:57823"/>
        <dbReference type="ChEBI" id="CHEBI:58262"/>
        <dbReference type="EC" id="2.7.7.60"/>
    </reaction>
</comment>
<evidence type="ECO:0000256" key="7">
    <source>
        <dbReference type="HAMAP-Rule" id="MF_00108"/>
    </source>
</evidence>
<dbReference type="PANTHER" id="PTHR32125:SF4">
    <property type="entry name" value="2-C-METHYL-D-ERYTHRITOL 4-PHOSPHATE CYTIDYLYLTRANSFERASE, CHLOROPLASTIC"/>
    <property type="match status" value="1"/>
</dbReference>
<dbReference type="GO" id="GO:0050518">
    <property type="term" value="F:2-C-methyl-D-erythritol 4-phosphate cytidylyltransferase activity"/>
    <property type="evidence" value="ECO:0007669"/>
    <property type="project" value="UniProtKB-UniRule"/>
</dbReference>
<feature type="site" description="Transition state stabilizer" evidence="7">
    <location>
        <position position="27"/>
    </location>
</feature>
<comment type="similarity">
    <text evidence="3 7">Belongs to the IspD/TarI cytidylyltransferase family. IspD subfamily.</text>
</comment>
<organism evidence="8 9">
    <name type="scientific">Cycloclasticus pugetii</name>
    <dbReference type="NCBI Taxonomy" id="34068"/>
    <lineage>
        <taxon>Bacteria</taxon>
        <taxon>Pseudomonadati</taxon>
        <taxon>Pseudomonadota</taxon>
        <taxon>Gammaproteobacteria</taxon>
        <taxon>Thiotrichales</taxon>
        <taxon>Piscirickettsiaceae</taxon>
        <taxon>Cycloclasticus</taxon>
    </lineage>
</organism>
<dbReference type="AlphaFoldDB" id="A0AB33YZW9"/>
<evidence type="ECO:0000256" key="1">
    <source>
        <dbReference type="ARBA" id="ARBA00001282"/>
    </source>
</evidence>
<evidence type="ECO:0000256" key="2">
    <source>
        <dbReference type="ARBA" id="ARBA00004787"/>
    </source>
</evidence>
<dbReference type="CDD" id="cd02516">
    <property type="entry name" value="CDP-ME_synthetase"/>
    <property type="match status" value="1"/>
</dbReference>
<dbReference type="Pfam" id="PF01128">
    <property type="entry name" value="IspD"/>
    <property type="match status" value="1"/>
</dbReference>
<dbReference type="PANTHER" id="PTHR32125">
    <property type="entry name" value="2-C-METHYL-D-ERYTHRITOL 4-PHOSPHATE CYTIDYLYLTRANSFERASE, CHLOROPLASTIC"/>
    <property type="match status" value="1"/>
</dbReference>
<dbReference type="EMBL" id="ASHL01000008">
    <property type="protein sequence ID" value="EPD12572.1"/>
    <property type="molecule type" value="Genomic_DNA"/>
</dbReference>
<proteinExistence type="inferred from homology"/>
<dbReference type="PROSITE" id="PS01295">
    <property type="entry name" value="ISPD"/>
    <property type="match status" value="1"/>
</dbReference>
<feature type="site" description="Positions MEP for the nucleophilic attack" evidence="7">
    <location>
        <position position="215"/>
    </location>
</feature>
<dbReference type="FunFam" id="3.90.550.10:FF:000003">
    <property type="entry name" value="2-C-methyl-D-erythritol 4-phosphate cytidylyltransferase"/>
    <property type="match status" value="1"/>
</dbReference>
<comment type="pathway">
    <text evidence="2 7">Isoprenoid biosynthesis; isopentenyl diphosphate biosynthesis via DXP pathway; isopentenyl diphosphate from 1-deoxy-D-xylulose 5-phosphate: step 2/6.</text>
</comment>
<gene>
    <name evidence="7" type="primary">ispD</name>
    <name evidence="8" type="ORF">L196_09219</name>
</gene>
<comment type="caution">
    <text evidence="8">The sequence shown here is derived from an EMBL/GenBank/DDBJ whole genome shotgun (WGS) entry which is preliminary data.</text>
</comment>
<evidence type="ECO:0000256" key="4">
    <source>
        <dbReference type="ARBA" id="ARBA00022679"/>
    </source>
</evidence>
<dbReference type="InterPro" id="IPR050088">
    <property type="entry name" value="IspD/TarI_cytidylyltransf_bact"/>
</dbReference>
<keyword evidence="5 7" id="KW-0548">Nucleotidyltransferase</keyword>
<evidence type="ECO:0000313" key="8">
    <source>
        <dbReference type="EMBL" id="EPD12572.1"/>
    </source>
</evidence>